<sequence length="106" mass="12264">MSADHLQWDQYALTDDHIRTLTTHKDYRELFARVAQGTTPVMALKTRSGHIQIRIKGDGMLHTGSTPSDKRAVKNLESDIRRNMRQIDHNFPKKGEKWPPENTEPE</sequence>
<evidence type="ECO:0000313" key="2">
    <source>
        <dbReference type="EMBL" id="CAB5222349.1"/>
    </source>
</evidence>
<name>A0A6J7WWB9_9CAUD</name>
<protein>
    <submittedName>
        <fullName evidence="2">Uncharacterized protein</fullName>
    </submittedName>
</protein>
<accession>A0A6J7WWB9</accession>
<gene>
    <name evidence="2" type="ORF">UFOVP361_149</name>
</gene>
<dbReference type="EMBL" id="LR798301">
    <property type="protein sequence ID" value="CAB5222349.1"/>
    <property type="molecule type" value="Genomic_DNA"/>
</dbReference>
<reference evidence="2" key="1">
    <citation type="submission" date="2020-05" db="EMBL/GenBank/DDBJ databases">
        <authorList>
            <person name="Chiriac C."/>
            <person name="Salcher M."/>
            <person name="Ghai R."/>
            <person name="Kavagutti S V."/>
        </authorList>
    </citation>
    <scope>NUCLEOTIDE SEQUENCE</scope>
</reference>
<organism evidence="2">
    <name type="scientific">uncultured Caudovirales phage</name>
    <dbReference type="NCBI Taxonomy" id="2100421"/>
    <lineage>
        <taxon>Viruses</taxon>
        <taxon>Duplodnaviria</taxon>
        <taxon>Heunggongvirae</taxon>
        <taxon>Uroviricota</taxon>
        <taxon>Caudoviricetes</taxon>
        <taxon>Peduoviridae</taxon>
        <taxon>Maltschvirus</taxon>
        <taxon>Maltschvirus maltsch</taxon>
    </lineage>
</organism>
<evidence type="ECO:0000256" key="1">
    <source>
        <dbReference type="SAM" id="MobiDB-lite"/>
    </source>
</evidence>
<feature type="region of interest" description="Disordered" evidence="1">
    <location>
        <begin position="84"/>
        <end position="106"/>
    </location>
</feature>
<proteinExistence type="predicted"/>
<feature type="compositionally biased region" description="Basic and acidic residues" evidence="1">
    <location>
        <begin position="84"/>
        <end position="99"/>
    </location>
</feature>